<comment type="caution">
    <text evidence="2">The sequence shown here is derived from an EMBL/GenBank/DDBJ whole genome shotgun (WGS) entry which is preliminary data.</text>
</comment>
<dbReference type="SUPFAM" id="SSF51445">
    <property type="entry name" value="(Trans)glycosidases"/>
    <property type="match status" value="1"/>
</dbReference>
<keyword evidence="3" id="KW-1185">Reference proteome</keyword>
<accession>A0ABN8G2E9</accession>
<dbReference type="InterPro" id="IPR008811">
    <property type="entry name" value="Glycosyl_hydrolases_36"/>
</dbReference>
<dbReference type="Proteomes" id="UP000838821">
    <property type="component" value="Unassembled WGS sequence"/>
</dbReference>
<gene>
    <name evidence="2" type="ORF">PAECIP111891_00326</name>
</gene>
<evidence type="ECO:0008006" key="4">
    <source>
        <dbReference type="Google" id="ProtNLM"/>
    </source>
</evidence>
<evidence type="ECO:0000313" key="3">
    <source>
        <dbReference type="Proteomes" id="UP000838821"/>
    </source>
</evidence>
<sequence>MVLGNEIRSNGLQSILSRISVTVTLDTGSTIPLLFSASDETPGMDERGTYTETNQTYGNEEDTAVVHLRFRSYETYVLTSVQGELISANDFGKQRCFSAQNGIILHIEEMGQVDGLMANYQHKDWWTRPHFNHDWSTLPERTQSLLWSKDASYFHLLPVCGPEFRTDVCGSATGLQIRVSSHQGGRSKCKTLSFVLGIGTDPYQLVEQHVDAALHALDYPTLPRAQKPYPEILDSLGWCSWDAFYHQVNEEGLLIKAEELKAAGLPVQWVMIDDGWSQTIDKKLSAFQADQEKFPQGLAETVRRLKEQHGVRWVGVWHTIAGYWGGIHPESPLAKQYSDYLYNNARGSLIPYPDAARGFGFWHAWHSFLERQGIDFVKVDSQSAVLNFTKHEWSIGEAAAAAHQALEASASLHFNNTIINCMGMAAENMWHRPKSSVSRNSDDFVPQDEFGFAEHALQNAYNSYYHGAFYYGDWDMYWTKNHDDIQNAVLRSVSGGPVYFSDAPGNTDASKIWPLIYQNGRIIRCEQTPSPTADCLFLDPTKETVPLKLWNMAQGSGVVAAFHIGKFTDEVKGSVRPSDVPGLKGEQFVLYEHFSGEMKLMRLNEQHDFVLQPAQCALYLFIPIVGAATPIGLTDKYIATDAVSEVKSEGATVSLSLKEGGTFRFVSAGKEIAVRVNGESLSVVSVSEQLYEVDIPKLEGKLTVVLSVSE</sequence>
<reference evidence="2" key="1">
    <citation type="submission" date="2022-01" db="EMBL/GenBank/DDBJ databases">
        <authorList>
            <person name="Criscuolo A."/>
        </authorList>
    </citation>
    <scope>NUCLEOTIDE SEQUENCE</scope>
    <source>
        <strain evidence="2">CIP111891</strain>
    </source>
</reference>
<evidence type="ECO:0000313" key="2">
    <source>
        <dbReference type="EMBL" id="CAH1192491.1"/>
    </source>
</evidence>
<name>A0ABN8G2E9_9BACL</name>
<evidence type="ECO:0000256" key="1">
    <source>
        <dbReference type="ARBA" id="ARBA00023277"/>
    </source>
</evidence>
<dbReference type="InterPro" id="IPR013785">
    <property type="entry name" value="Aldolase_TIM"/>
</dbReference>
<organism evidence="2 3">
    <name type="scientific">Paenibacillus allorhizoplanae</name>
    <dbReference type="NCBI Taxonomy" id="2905648"/>
    <lineage>
        <taxon>Bacteria</taxon>
        <taxon>Bacillati</taxon>
        <taxon>Bacillota</taxon>
        <taxon>Bacilli</taxon>
        <taxon>Bacillales</taxon>
        <taxon>Paenibacillaceae</taxon>
        <taxon>Paenibacillus</taxon>
    </lineage>
</organism>
<dbReference type="EMBL" id="CAKMMW010000001">
    <property type="protein sequence ID" value="CAH1192491.1"/>
    <property type="molecule type" value="Genomic_DNA"/>
</dbReference>
<dbReference type="InterPro" id="IPR017853">
    <property type="entry name" value="GH"/>
</dbReference>
<protein>
    <recommendedName>
        <fullName evidence="4">Raffinose synthase</fullName>
    </recommendedName>
</protein>
<dbReference type="PANTHER" id="PTHR31268">
    <property type="match status" value="1"/>
</dbReference>
<dbReference type="RefSeq" id="WP_236284164.1">
    <property type="nucleotide sequence ID" value="NZ_CAKMMW010000001.1"/>
</dbReference>
<dbReference type="Gene3D" id="3.20.20.70">
    <property type="entry name" value="Aldolase class I"/>
    <property type="match status" value="1"/>
</dbReference>
<proteinExistence type="predicted"/>
<dbReference type="Pfam" id="PF05691">
    <property type="entry name" value="Raffinose_syn"/>
    <property type="match status" value="2"/>
</dbReference>
<dbReference type="PANTHER" id="PTHR31268:SF32">
    <property type="entry name" value="GALACTINOL--SUCROSE GALACTOSYLTRANSFERASE 2-RELATED"/>
    <property type="match status" value="1"/>
</dbReference>
<keyword evidence="1" id="KW-0119">Carbohydrate metabolism</keyword>